<evidence type="ECO:0000256" key="3">
    <source>
        <dbReference type="ARBA" id="ARBA00010088"/>
    </source>
</evidence>
<keyword evidence="6 8" id="KW-0645">Protease</keyword>
<evidence type="ECO:0000256" key="9">
    <source>
        <dbReference type="PIRSR" id="PIRSR006431-1"/>
    </source>
</evidence>
<dbReference type="GO" id="GO:0004177">
    <property type="term" value="F:aminopeptidase activity"/>
    <property type="evidence" value="ECO:0007669"/>
    <property type="project" value="UniProtKB-UniRule"/>
</dbReference>
<proteinExistence type="inferred from homology"/>
<dbReference type="InterPro" id="IPR005944">
    <property type="entry name" value="Pro_iminopeptidase"/>
</dbReference>
<dbReference type="InterPro" id="IPR000073">
    <property type="entry name" value="AB_hydrolase_1"/>
</dbReference>
<gene>
    <name evidence="12" type="primary">pip</name>
    <name evidence="12" type="ORF">CG716_16880</name>
</gene>
<comment type="subcellular location">
    <subcellularLocation>
        <location evidence="2 8">Cytoplasm</location>
    </subcellularLocation>
</comment>
<name>A0A255DM15_9MYCO</name>
<comment type="caution">
    <text evidence="12">The sequence shown here is derived from an EMBL/GenBank/DDBJ whole genome shotgun (WGS) entry which is preliminary data.</text>
</comment>
<dbReference type="PIRSF" id="PIRSF006431">
    <property type="entry name" value="Pept_S33"/>
    <property type="match status" value="1"/>
</dbReference>
<evidence type="ECO:0000256" key="4">
    <source>
        <dbReference type="ARBA" id="ARBA00022438"/>
    </source>
</evidence>
<protein>
    <recommendedName>
        <fullName evidence="8 10">Proline iminopeptidase</fullName>
        <shortName evidence="8">PIP</shortName>
        <ecNumber evidence="8 10">3.4.11.5</ecNumber>
    </recommendedName>
    <alternativeName>
        <fullName evidence="8">Prolyl aminopeptidase</fullName>
    </alternativeName>
</protein>
<evidence type="ECO:0000256" key="2">
    <source>
        <dbReference type="ARBA" id="ARBA00004496"/>
    </source>
</evidence>
<dbReference type="PRINTS" id="PR00793">
    <property type="entry name" value="PROAMNOPTASE"/>
</dbReference>
<evidence type="ECO:0000256" key="6">
    <source>
        <dbReference type="ARBA" id="ARBA00022670"/>
    </source>
</evidence>
<dbReference type="EC" id="3.4.11.5" evidence="8 10"/>
<dbReference type="GO" id="GO:0006508">
    <property type="term" value="P:proteolysis"/>
    <property type="evidence" value="ECO:0007669"/>
    <property type="project" value="UniProtKB-KW"/>
</dbReference>
<dbReference type="InterPro" id="IPR002410">
    <property type="entry name" value="Peptidase_S33"/>
</dbReference>
<dbReference type="PANTHER" id="PTHR43722:SF1">
    <property type="entry name" value="PROLINE IMINOPEPTIDASE"/>
    <property type="match status" value="1"/>
</dbReference>
<feature type="active site" description="Nucleophile" evidence="9">
    <location>
        <position position="112"/>
    </location>
</feature>
<evidence type="ECO:0000259" key="11">
    <source>
        <dbReference type="Pfam" id="PF00561"/>
    </source>
</evidence>
<keyword evidence="5 8" id="KW-0963">Cytoplasm</keyword>
<dbReference type="NCBIfam" id="TIGR01249">
    <property type="entry name" value="pro_imino_pep_1"/>
    <property type="match status" value="1"/>
</dbReference>
<feature type="active site" description="Proton donor" evidence="9">
    <location>
        <position position="295"/>
    </location>
</feature>
<dbReference type="PANTHER" id="PTHR43722">
    <property type="entry name" value="PROLINE IMINOPEPTIDASE"/>
    <property type="match status" value="1"/>
</dbReference>
<evidence type="ECO:0000313" key="13">
    <source>
        <dbReference type="Proteomes" id="UP000216063"/>
    </source>
</evidence>
<accession>A0A255DM15</accession>
<evidence type="ECO:0000313" key="12">
    <source>
        <dbReference type="EMBL" id="OYN78022.1"/>
    </source>
</evidence>
<evidence type="ECO:0000256" key="1">
    <source>
        <dbReference type="ARBA" id="ARBA00001585"/>
    </source>
</evidence>
<dbReference type="InterPro" id="IPR029058">
    <property type="entry name" value="AB_hydrolase_fold"/>
</dbReference>
<organism evidence="12 13">
    <name type="scientific">Mycolicibacterium sphagni</name>
    <dbReference type="NCBI Taxonomy" id="1786"/>
    <lineage>
        <taxon>Bacteria</taxon>
        <taxon>Bacillati</taxon>
        <taxon>Actinomycetota</taxon>
        <taxon>Actinomycetes</taxon>
        <taxon>Mycobacteriales</taxon>
        <taxon>Mycobacteriaceae</taxon>
        <taxon>Mycolicibacterium</taxon>
    </lineage>
</organism>
<feature type="active site" evidence="9">
    <location>
        <position position="267"/>
    </location>
</feature>
<dbReference type="OrthoDB" id="9796770at2"/>
<comment type="similarity">
    <text evidence="3 8 10">Belongs to the peptidase S33 family.</text>
</comment>
<dbReference type="GO" id="GO:0005737">
    <property type="term" value="C:cytoplasm"/>
    <property type="evidence" value="ECO:0007669"/>
    <property type="project" value="UniProtKB-SubCell"/>
</dbReference>
<dbReference type="SUPFAM" id="SSF53474">
    <property type="entry name" value="alpha/beta-Hydrolases"/>
    <property type="match status" value="1"/>
</dbReference>
<dbReference type="Gene3D" id="3.40.50.1820">
    <property type="entry name" value="alpha/beta hydrolase"/>
    <property type="match status" value="1"/>
</dbReference>
<comment type="catalytic activity">
    <reaction evidence="1 8 10">
        <text>Release of N-terminal proline from a peptide.</text>
        <dbReference type="EC" id="3.4.11.5"/>
    </reaction>
</comment>
<keyword evidence="7 8" id="KW-0378">Hydrolase</keyword>
<keyword evidence="4 8" id="KW-0031">Aminopeptidase</keyword>
<sequence length="326" mass="35837">MYADGEPYDSGFLAVGDGNRVYWEACGNPEGVAALAVHGGPGSGCVPGMRRLFDPAKYRIILFDQRGCGRSTPHAGDPTVDLQTNTTDHLIDDIEHLRQHLGISRWVVAAWSWGTTLALAYAQRHPDHVAALVLTAVTTTTEREVRWITRDVGRLFPAEWARFREGLPEADRDGNLAVAYSRLLSDPKPDVRRQAALDWCRWEDSHINLAPEPRPRLVNAAPDFRMCFARLVTHYWRHAAWRGPTELLDNIPVIAGIPAVLIHGRLDVSGPPDIAWQLHQAWPASRLHIVAGMGHESGGAMAAHAVTALNEFATTATGACSASRMM</sequence>
<evidence type="ECO:0000256" key="7">
    <source>
        <dbReference type="ARBA" id="ARBA00022801"/>
    </source>
</evidence>
<dbReference type="Proteomes" id="UP000216063">
    <property type="component" value="Unassembled WGS sequence"/>
</dbReference>
<dbReference type="EMBL" id="NOZR01000014">
    <property type="protein sequence ID" value="OYN78022.1"/>
    <property type="molecule type" value="Genomic_DNA"/>
</dbReference>
<keyword evidence="13" id="KW-1185">Reference proteome</keyword>
<dbReference type="Pfam" id="PF00561">
    <property type="entry name" value="Abhydrolase_1"/>
    <property type="match status" value="1"/>
</dbReference>
<evidence type="ECO:0000256" key="8">
    <source>
        <dbReference type="PIRNR" id="PIRNR006431"/>
    </source>
</evidence>
<evidence type="ECO:0000256" key="5">
    <source>
        <dbReference type="ARBA" id="ARBA00022490"/>
    </source>
</evidence>
<evidence type="ECO:0000256" key="10">
    <source>
        <dbReference type="RuleBase" id="RU003421"/>
    </source>
</evidence>
<dbReference type="AlphaFoldDB" id="A0A255DM15"/>
<reference evidence="12 13" key="1">
    <citation type="submission" date="2017-07" db="EMBL/GenBank/DDBJ databases">
        <title>The new phylogeny of genus Mycobacterium.</title>
        <authorList>
            <person name="Tortoli E."/>
            <person name="Trovato A."/>
            <person name="Cirillo D.M."/>
        </authorList>
    </citation>
    <scope>NUCLEOTIDE SEQUENCE [LARGE SCALE GENOMIC DNA]</scope>
    <source>
        <strain evidence="12 13">ATCC 33027</strain>
    </source>
</reference>
<feature type="domain" description="AB hydrolase-1" evidence="11">
    <location>
        <begin position="37"/>
        <end position="296"/>
    </location>
</feature>